<feature type="domain" description="DUF1508" evidence="1">
    <location>
        <begin position="12"/>
        <end position="59"/>
    </location>
</feature>
<reference evidence="2 3" key="1">
    <citation type="journal article" date="2019" name="Int. J. Syst. Evol. Microbiol.">
        <title>The Global Catalogue of Microorganisms (GCM) 10K type strain sequencing project: providing services to taxonomists for standard genome sequencing and annotation.</title>
        <authorList>
            <consortium name="The Broad Institute Genomics Platform"/>
            <consortium name="The Broad Institute Genome Sequencing Center for Infectious Disease"/>
            <person name="Wu L."/>
            <person name="Ma J."/>
        </authorList>
    </citation>
    <scope>NUCLEOTIDE SEQUENCE [LARGE SCALE GENOMIC DNA]</scope>
    <source>
        <strain evidence="2 3">IBRC-M 10256</strain>
    </source>
</reference>
<dbReference type="Proteomes" id="UP001595846">
    <property type="component" value="Unassembled WGS sequence"/>
</dbReference>
<evidence type="ECO:0000259" key="1">
    <source>
        <dbReference type="Pfam" id="PF07411"/>
    </source>
</evidence>
<dbReference type="Gene3D" id="2.30.29.80">
    <property type="match status" value="1"/>
</dbReference>
<keyword evidence="3" id="KW-1185">Reference proteome</keyword>
<name>A0ABD5NLD3_9EURY</name>
<protein>
    <submittedName>
        <fullName evidence="2">HVO_2922 family protein</fullName>
    </submittedName>
</protein>
<dbReference type="AlphaFoldDB" id="A0ABD5NLD3"/>
<dbReference type="EMBL" id="JBHSAQ010000002">
    <property type="protein sequence ID" value="MFC3957488.1"/>
    <property type="molecule type" value="Genomic_DNA"/>
</dbReference>
<evidence type="ECO:0000313" key="3">
    <source>
        <dbReference type="Proteomes" id="UP001595846"/>
    </source>
</evidence>
<dbReference type="Pfam" id="PF07411">
    <property type="entry name" value="DUF1508"/>
    <property type="match status" value="1"/>
</dbReference>
<accession>A0ABD5NLD3</accession>
<dbReference type="PANTHER" id="PTHR40606">
    <property type="match status" value="1"/>
</dbReference>
<dbReference type="NCBIfam" id="NF041908">
    <property type="entry name" value="HVO_2922"/>
    <property type="match status" value="1"/>
</dbReference>
<evidence type="ECO:0000313" key="2">
    <source>
        <dbReference type="EMBL" id="MFC3957488.1"/>
    </source>
</evidence>
<dbReference type="PANTHER" id="PTHR40606:SF1">
    <property type="entry name" value="UPF0339 PROTEIN YEGP"/>
    <property type="match status" value="1"/>
</dbReference>
<dbReference type="GeneID" id="73902851"/>
<sequence length="64" mass="7223">MSNSATFEVFRDRADEWRWRLVARNGRIIADSGEGYTSKQGAERGIESVKRSAADATVEYLPED</sequence>
<organism evidence="2 3">
    <name type="scientific">Halovivax cerinus</name>
    <dbReference type="NCBI Taxonomy" id="1487865"/>
    <lineage>
        <taxon>Archaea</taxon>
        <taxon>Methanobacteriati</taxon>
        <taxon>Methanobacteriota</taxon>
        <taxon>Stenosarchaea group</taxon>
        <taxon>Halobacteria</taxon>
        <taxon>Halobacteriales</taxon>
        <taxon>Natrialbaceae</taxon>
        <taxon>Halovivax</taxon>
    </lineage>
</organism>
<comment type="caution">
    <text evidence="2">The sequence shown here is derived from an EMBL/GenBank/DDBJ whole genome shotgun (WGS) entry which is preliminary data.</text>
</comment>
<dbReference type="SUPFAM" id="SSF160113">
    <property type="entry name" value="YegP-like"/>
    <property type="match status" value="1"/>
</dbReference>
<proteinExistence type="predicted"/>
<gene>
    <name evidence="2" type="ORF">ACFOUR_03745</name>
</gene>
<dbReference type="InterPro" id="IPR010879">
    <property type="entry name" value="DUF1508"/>
</dbReference>
<dbReference type="RefSeq" id="WP_256533716.1">
    <property type="nucleotide sequence ID" value="NZ_CP101824.1"/>
</dbReference>
<dbReference type="InterPro" id="IPR036913">
    <property type="entry name" value="YegP-like_sf"/>
</dbReference>
<dbReference type="InterPro" id="IPR051141">
    <property type="entry name" value="UPF0339_domain"/>
</dbReference>